<dbReference type="EMBL" id="JBBWRZ010000005">
    <property type="protein sequence ID" value="KAK8235936.1"/>
    <property type="molecule type" value="Genomic_DNA"/>
</dbReference>
<dbReference type="SUPFAM" id="SSF52540">
    <property type="entry name" value="P-loop containing nucleoside triphosphate hydrolases"/>
    <property type="match status" value="1"/>
</dbReference>
<dbReference type="Proteomes" id="UP001492380">
    <property type="component" value="Unassembled WGS sequence"/>
</dbReference>
<dbReference type="InterPro" id="IPR001650">
    <property type="entry name" value="Helicase_C-like"/>
</dbReference>
<evidence type="ECO:0000259" key="2">
    <source>
        <dbReference type="PROSITE" id="PS51194"/>
    </source>
</evidence>
<gene>
    <name evidence="3" type="ORF">HDK90DRAFT_486061</name>
</gene>
<organism evidence="3 4">
    <name type="scientific">Phyllosticta capitalensis</name>
    <dbReference type="NCBI Taxonomy" id="121624"/>
    <lineage>
        <taxon>Eukaryota</taxon>
        <taxon>Fungi</taxon>
        <taxon>Dikarya</taxon>
        <taxon>Ascomycota</taxon>
        <taxon>Pezizomycotina</taxon>
        <taxon>Dothideomycetes</taxon>
        <taxon>Dothideomycetes incertae sedis</taxon>
        <taxon>Botryosphaeriales</taxon>
        <taxon>Phyllostictaceae</taxon>
        <taxon>Phyllosticta</taxon>
    </lineage>
</organism>
<feature type="region of interest" description="Disordered" evidence="1">
    <location>
        <begin position="310"/>
        <end position="437"/>
    </location>
</feature>
<feature type="compositionally biased region" description="Polar residues" evidence="1">
    <location>
        <begin position="357"/>
        <end position="374"/>
    </location>
</feature>
<name>A0ABR1YRK9_9PEZI</name>
<feature type="compositionally biased region" description="Basic and acidic residues" evidence="1">
    <location>
        <begin position="344"/>
        <end position="355"/>
    </location>
</feature>
<dbReference type="InterPro" id="IPR027417">
    <property type="entry name" value="P-loop_NTPase"/>
</dbReference>
<feature type="compositionally biased region" description="Basic and acidic residues" evidence="1">
    <location>
        <begin position="424"/>
        <end position="437"/>
    </location>
</feature>
<dbReference type="PROSITE" id="PS51194">
    <property type="entry name" value="HELICASE_CTER"/>
    <property type="match status" value="1"/>
</dbReference>
<proteinExistence type="predicted"/>
<dbReference type="Pfam" id="PF00271">
    <property type="entry name" value="Helicase_C"/>
    <property type="match status" value="1"/>
</dbReference>
<evidence type="ECO:0000313" key="4">
    <source>
        <dbReference type="Proteomes" id="UP001492380"/>
    </source>
</evidence>
<dbReference type="GO" id="GO:0016787">
    <property type="term" value="F:hydrolase activity"/>
    <property type="evidence" value="ECO:0007669"/>
    <property type="project" value="UniProtKB-KW"/>
</dbReference>
<dbReference type="Gene3D" id="3.40.50.300">
    <property type="entry name" value="P-loop containing nucleotide triphosphate hydrolases"/>
    <property type="match status" value="1"/>
</dbReference>
<feature type="region of interest" description="Disordered" evidence="1">
    <location>
        <begin position="213"/>
        <end position="273"/>
    </location>
</feature>
<evidence type="ECO:0000256" key="1">
    <source>
        <dbReference type="SAM" id="MobiDB-lite"/>
    </source>
</evidence>
<accession>A0ABR1YRK9</accession>
<feature type="domain" description="Helicase C-terminal" evidence="2">
    <location>
        <begin position="64"/>
        <end position="216"/>
    </location>
</feature>
<comment type="caution">
    <text evidence="3">The sequence shown here is derived from an EMBL/GenBank/DDBJ whole genome shotgun (WGS) entry which is preliminary data.</text>
</comment>
<keyword evidence="3" id="KW-0378">Hydrolase</keyword>
<evidence type="ECO:0000313" key="3">
    <source>
        <dbReference type="EMBL" id="KAK8235936.1"/>
    </source>
</evidence>
<keyword evidence="4" id="KW-1185">Reference proteome</keyword>
<reference evidence="3 4" key="1">
    <citation type="submission" date="2024-04" db="EMBL/GenBank/DDBJ databases">
        <title>Phyllosticta paracitricarpa is synonymous to the EU quarantine fungus P. citricarpa based on phylogenomic analyses.</title>
        <authorList>
            <consortium name="Lawrence Berkeley National Laboratory"/>
            <person name="Van Ingen-Buijs V.A."/>
            <person name="Van Westerhoven A.C."/>
            <person name="Haridas S."/>
            <person name="Skiadas P."/>
            <person name="Martin F."/>
            <person name="Groenewald J.Z."/>
            <person name="Crous P.W."/>
            <person name="Seidl M.F."/>
        </authorList>
    </citation>
    <scope>NUCLEOTIDE SEQUENCE [LARGE SCALE GENOMIC DNA]</scope>
    <source>
        <strain evidence="3 4">CBS 123374</strain>
    </source>
</reference>
<protein>
    <submittedName>
        <fullName evidence="3">P-loop containing nucleoside triphosphate hydrolase protein</fullName>
    </submittedName>
</protein>
<sequence>MDKMGSKSANTVHEMMTRPDSGFTFLFKSITSGEDIPILPVPDSGKERAQFICSLHPKWAYLAGILQEVIFERKTKLLVFVSSPYTHLILDLFLECLGIGFVSVNSAVEPDARESRFKAFNERCNGTTVMTVNTNLGACAFNAQQACYISVLLDFPIFPSPRILDQLIGRTWRMGQEQSPIFITVTTVASYDHILQGRFAHKAIVQTAVLADLGDPGEAGNGDEESDEDSSMRDESSDSEDSNDATSGAEEGNSAGNPLNEEDLGRQIDENDPNNRAIQALIERTTPLYMEAYGFSSPRHGWHRASLKQLLESGGPPPANTGRAATGQANAGRAETVATQNAEETERPNVEHPQDQPHATQNNTVPANETTVQPTGERPGQPASDRADSVVVLDEESSGSQPAGVAEDEPVRTNKRAASSEPENPAKRQASREESWF</sequence>